<dbReference type="Gene3D" id="1.10.110.10">
    <property type="entry name" value="Plant lipid-transfer and hydrophobic proteins"/>
    <property type="match status" value="1"/>
</dbReference>
<keyword evidence="5" id="KW-0336">GPI-anchor</keyword>
<dbReference type="GO" id="GO:0098552">
    <property type="term" value="C:side of membrane"/>
    <property type="evidence" value="ECO:0007669"/>
    <property type="project" value="UniProtKB-KW"/>
</dbReference>
<proteinExistence type="inferred from homology"/>
<keyword evidence="7" id="KW-0446">Lipid-binding</keyword>
<evidence type="ECO:0000256" key="9">
    <source>
        <dbReference type="ARBA" id="ARBA00023180"/>
    </source>
</evidence>
<keyword evidence="8" id="KW-1015">Disulfide bond</keyword>
<feature type="domain" description="Bifunctional inhibitor/plant lipid transfer protein/seed storage helical" evidence="13">
    <location>
        <begin position="37"/>
        <end position="115"/>
    </location>
</feature>
<evidence type="ECO:0000256" key="4">
    <source>
        <dbReference type="ARBA" id="ARBA00022475"/>
    </source>
</evidence>
<dbReference type="AlphaFoldDB" id="A0A5B7AX16"/>
<dbReference type="PANTHER" id="PTHR33044">
    <property type="entry name" value="BIFUNCTIONAL INHIBITOR/LIPID-TRANSFER PROTEIN/SEED STORAGE 2S ALBUMIN SUPERFAMILY PROTEIN-RELATED"/>
    <property type="match status" value="1"/>
</dbReference>
<dbReference type="InterPro" id="IPR016140">
    <property type="entry name" value="Bifunc_inhib/LTP/seed_store"/>
</dbReference>
<keyword evidence="3" id="KW-0813">Transport</keyword>
<keyword evidence="5" id="KW-0472">Membrane</keyword>
<dbReference type="GO" id="GO:0005886">
    <property type="term" value="C:plasma membrane"/>
    <property type="evidence" value="ECO:0007669"/>
    <property type="project" value="UniProtKB-SubCell"/>
</dbReference>
<evidence type="ECO:0000256" key="12">
    <source>
        <dbReference type="SAM" id="SignalP"/>
    </source>
</evidence>
<evidence type="ECO:0000256" key="6">
    <source>
        <dbReference type="ARBA" id="ARBA00022729"/>
    </source>
</evidence>
<evidence type="ECO:0000256" key="2">
    <source>
        <dbReference type="ARBA" id="ARBA00009748"/>
    </source>
</evidence>
<dbReference type="Pfam" id="PF14368">
    <property type="entry name" value="LTP_2"/>
    <property type="match status" value="1"/>
</dbReference>
<feature type="chain" id="PRO_5022831879" description="Bifunctional inhibitor/plant lipid transfer protein/seed storage helical domain-containing protein" evidence="12">
    <location>
        <begin position="19"/>
        <end position="176"/>
    </location>
</feature>
<dbReference type="CDD" id="cd00010">
    <property type="entry name" value="AAI_LTSS"/>
    <property type="match status" value="1"/>
</dbReference>
<dbReference type="InterPro" id="IPR000528">
    <property type="entry name" value="Plant_nsLTP"/>
</dbReference>
<reference evidence="14" key="1">
    <citation type="submission" date="2019-08" db="EMBL/GenBank/DDBJ databases">
        <title>Reference gene set and small RNA set construction with multiple tissues from Davidia involucrata Baill.</title>
        <authorList>
            <person name="Yang H."/>
            <person name="Zhou C."/>
            <person name="Li G."/>
            <person name="Wang J."/>
            <person name="Gao P."/>
            <person name="Wang M."/>
            <person name="Wang R."/>
            <person name="Zhao Y."/>
        </authorList>
    </citation>
    <scope>NUCLEOTIDE SEQUENCE</scope>
    <source>
        <tissue evidence="14">Mixed with DoveR01_LX</tissue>
    </source>
</reference>
<dbReference type="GO" id="GO:0008289">
    <property type="term" value="F:lipid binding"/>
    <property type="evidence" value="ECO:0007669"/>
    <property type="project" value="UniProtKB-KW"/>
</dbReference>
<dbReference type="FunFam" id="1.10.110.10:FF:000001">
    <property type="entry name" value="Bifunctional inhibitor/lipid-transfer protein/seed storage 2S albumin superfamily protein"/>
    <property type="match status" value="1"/>
</dbReference>
<comment type="similarity">
    <text evidence="2">Belongs to the plant LTP family.</text>
</comment>
<gene>
    <name evidence="14" type="ORF">Din_030600</name>
</gene>
<evidence type="ECO:0000256" key="7">
    <source>
        <dbReference type="ARBA" id="ARBA00023121"/>
    </source>
</evidence>
<evidence type="ECO:0000256" key="1">
    <source>
        <dbReference type="ARBA" id="ARBA00004609"/>
    </source>
</evidence>
<dbReference type="InterPro" id="IPR043325">
    <property type="entry name" value="LTSS"/>
</dbReference>
<feature type="signal peptide" evidence="12">
    <location>
        <begin position="1"/>
        <end position="18"/>
    </location>
</feature>
<protein>
    <recommendedName>
        <fullName evidence="13">Bifunctional inhibitor/plant lipid transfer protein/seed storage helical domain-containing protein</fullName>
    </recommendedName>
</protein>
<keyword evidence="10" id="KW-0449">Lipoprotein</keyword>
<name>A0A5B7AX16_DAVIN</name>
<dbReference type="EMBL" id="GHES01030600">
    <property type="protein sequence ID" value="MPA61159.1"/>
    <property type="molecule type" value="Transcribed_RNA"/>
</dbReference>
<dbReference type="SUPFAM" id="SSF47699">
    <property type="entry name" value="Bifunctional inhibitor/lipid-transfer protein/seed storage 2S albumin"/>
    <property type="match status" value="1"/>
</dbReference>
<dbReference type="PRINTS" id="PR00382">
    <property type="entry name" value="LIPIDTRNSFER"/>
</dbReference>
<keyword evidence="4" id="KW-1003">Cell membrane</keyword>
<comment type="subcellular location">
    <subcellularLocation>
        <location evidence="1">Cell membrane</location>
        <topology evidence="1">Lipid-anchor</topology>
        <topology evidence="1">GPI-anchor</topology>
    </subcellularLocation>
</comment>
<dbReference type="SMART" id="SM00499">
    <property type="entry name" value="AAI"/>
    <property type="match status" value="1"/>
</dbReference>
<evidence type="ECO:0000259" key="13">
    <source>
        <dbReference type="SMART" id="SM00499"/>
    </source>
</evidence>
<accession>A0A5B7AX16</accession>
<keyword evidence="6 12" id="KW-0732">Signal</keyword>
<evidence type="ECO:0000256" key="10">
    <source>
        <dbReference type="ARBA" id="ARBA00023288"/>
    </source>
</evidence>
<evidence type="ECO:0000256" key="5">
    <source>
        <dbReference type="ARBA" id="ARBA00022622"/>
    </source>
</evidence>
<sequence length="176" mass="17436">MAMKMMITILCSILAIWAVENVDSATPNHAPSPSVDCSNLILNMADCLDYVTNGSTVEKPEGSCCSGLKTVLKVNADCICEVFKNSAQLGLTLNVTKALALPSACRVSAPSFSNCGLSDGAAPGVSPSGAPSPSGGAPSPSGVAAVPPSSGSSGSALAISVGLLVTALAAAPFSFF</sequence>
<organism evidence="14">
    <name type="scientific">Davidia involucrata</name>
    <name type="common">Dove tree</name>
    <dbReference type="NCBI Taxonomy" id="16924"/>
    <lineage>
        <taxon>Eukaryota</taxon>
        <taxon>Viridiplantae</taxon>
        <taxon>Streptophyta</taxon>
        <taxon>Embryophyta</taxon>
        <taxon>Tracheophyta</taxon>
        <taxon>Spermatophyta</taxon>
        <taxon>Magnoliopsida</taxon>
        <taxon>eudicotyledons</taxon>
        <taxon>Gunneridae</taxon>
        <taxon>Pentapetalae</taxon>
        <taxon>asterids</taxon>
        <taxon>Cornales</taxon>
        <taxon>Nyssaceae</taxon>
        <taxon>Davidia</taxon>
    </lineage>
</organism>
<evidence type="ECO:0000256" key="8">
    <source>
        <dbReference type="ARBA" id="ARBA00023157"/>
    </source>
</evidence>
<dbReference type="GO" id="GO:0006869">
    <property type="term" value="P:lipid transport"/>
    <property type="evidence" value="ECO:0007669"/>
    <property type="project" value="InterPro"/>
</dbReference>
<keyword evidence="9" id="KW-0325">Glycoprotein</keyword>
<feature type="region of interest" description="Disordered" evidence="11">
    <location>
        <begin position="126"/>
        <end position="151"/>
    </location>
</feature>
<evidence type="ECO:0000256" key="3">
    <source>
        <dbReference type="ARBA" id="ARBA00022448"/>
    </source>
</evidence>
<evidence type="ECO:0000256" key="11">
    <source>
        <dbReference type="SAM" id="MobiDB-lite"/>
    </source>
</evidence>
<dbReference type="InterPro" id="IPR036312">
    <property type="entry name" value="Bifun_inhib/LTP/seed_sf"/>
</dbReference>
<evidence type="ECO:0000313" key="14">
    <source>
        <dbReference type="EMBL" id="MPA61159.1"/>
    </source>
</evidence>